<keyword evidence="3 5" id="KW-0238">DNA-binding</keyword>
<dbReference type="CDD" id="cd01189">
    <property type="entry name" value="INT_ICEBs1_C_like"/>
    <property type="match status" value="1"/>
</dbReference>
<name>A0ABU3P523_9FIRM</name>
<dbReference type="PROSITE" id="PS51898">
    <property type="entry name" value="TYR_RECOMBINASE"/>
    <property type="match status" value="1"/>
</dbReference>
<dbReference type="InterPro" id="IPR004107">
    <property type="entry name" value="Integrase_SAM-like_N"/>
</dbReference>
<gene>
    <name evidence="8" type="ORF">Q4T40_18580</name>
</gene>
<evidence type="ECO:0000259" key="7">
    <source>
        <dbReference type="PROSITE" id="PS51900"/>
    </source>
</evidence>
<dbReference type="PANTHER" id="PTHR30349:SF64">
    <property type="entry name" value="PROPHAGE INTEGRASE INTD-RELATED"/>
    <property type="match status" value="1"/>
</dbReference>
<sequence length="414" mass="47215">MANRTRVRAAGEGTIYENVKRKRWEGQFPYTDPATGKTKRKLIIGKSQTEVSKKGKEFQDTIKSGLVPGADKKTLWDWLDHWLKECIKPNVRIKSFEKYESCLKSYIKPKLGDKPIKKLTPEDFRKVFNEMLTKGGRAGIGVSTSTVRSTRRYLAMAYKQAIEDGIVARNIIHATKPPQLVKEEIKPLTEEQANLLLKAAKEGEFFYLGVKQRRKPSPASEYHKAMAYAVVMLTLNTGMRLGEVFGLKWGDIDLPKKVVSVRRSLVSSATKGMIFEEPKTKGSKRRIPVTDAVKKALERYQKEQQWFINGMGDQYDAKENLVFANLFGKPVDTSNFTTRYFKKMLVQSGLDRHFCFHDLRHTHATLLLKQGVNIKVISERLGHSTIQMTLDTYSHLMPDMQQTAVHALEALNMN</sequence>
<keyword evidence="4" id="KW-0233">DNA recombination</keyword>
<dbReference type="InterPro" id="IPR013762">
    <property type="entry name" value="Integrase-like_cat_sf"/>
</dbReference>
<dbReference type="Pfam" id="PF14659">
    <property type="entry name" value="Phage_int_SAM_3"/>
    <property type="match status" value="1"/>
</dbReference>
<evidence type="ECO:0000256" key="3">
    <source>
        <dbReference type="ARBA" id="ARBA00023125"/>
    </source>
</evidence>
<dbReference type="SUPFAM" id="SSF56349">
    <property type="entry name" value="DNA breaking-rejoining enzymes"/>
    <property type="match status" value="1"/>
</dbReference>
<feature type="domain" description="Tyr recombinase" evidence="6">
    <location>
        <begin position="183"/>
        <end position="406"/>
    </location>
</feature>
<evidence type="ECO:0000256" key="4">
    <source>
        <dbReference type="ARBA" id="ARBA00023172"/>
    </source>
</evidence>
<dbReference type="PANTHER" id="PTHR30349">
    <property type="entry name" value="PHAGE INTEGRASE-RELATED"/>
    <property type="match status" value="1"/>
</dbReference>
<feature type="domain" description="Core-binding (CB)" evidence="7">
    <location>
        <begin position="73"/>
        <end position="162"/>
    </location>
</feature>
<evidence type="ECO:0000256" key="5">
    <source>
        <dbReference type="PROSITE-ProRule" id="PRU01248"/>
    </source>
</evidence>
<dbReference type="InterPro" id="IPR011010">
    <property type="entry name" value="DNA_brk_join_enz"/>
</dbReference>
<evidence type="ECO:0000259" key="6">
    <source>
        <dbReference type="PROSITE" id="PS51898"/>
    </source>
</evidence>
<evidence type="ECO:0000256" key="1">
    <source>
        <dbReference type="ARBA" id="ARBA00008857"/>
    </source>
</evidence>
<dbReference type="InterPro" id="IPR050090">
    <property type="entry name" value="Tyrosine_recombinase_XerCD"/>
</dbReference>
<dbReference type="Gene3D" id="1.10.150.130">
    <property type="match status" value="1"/>
</dbReference>
<dbReference type="Gene3D" id="1.10.443.10">
    <property type="entry name" value="Intergrase catalytic core"/>
    <property type="match status" value="1"/>
</dbReference>
<evidence type="ECO:0000256" key="2">
    <source>
        <dbReference type="ARBA" id="ARBA00022908"/>
    </source>
</evidence>
<comment type="similarity">
    <text evidence="1">Belongs to the 'phage' integrase family.</text>
</comment>
<dbReference type="EMBL" id="JAUOZS010000001">
    <property type="protein sequence ID" value="MDT8903246.1"/>
    <property type="molecule type" value="Genomic_DNA"/>
</dbReference>
<dbReference type="RefSeq" id="WP_413781705.1">
    <property type="nucleotide sequence ID" value="NZ_JAUOZS010000001.1"/>
</dbReference>
<accession>A0ABU3P523</accession>
<comment type="caution">
    <text evidence="8">The sequence shown here is derived from an EMBL/GenBank/DDBJ whole genome shotgun (WGS) entry which is preliminary data.</text>
</comment>
<evidence type="ECO:0000313" key="9">
    <source>
        <dbReference type="Proteomes" id="UP001254848"/>
    </source>
</evidence>
<evidence type="ECO:0000313" key="8">
    <source>
        <dbReference type="EMBL" id="MDT8903246.1"/>
    </source>
</evidence>
<dbReference type="InterPro" id="IPR044068">
    <property type="entry name" value="CB"/>
</dbReference>
<dbReference type="Pfam" id="PF00589">
    <property type="entry name" value="Phage_integrase"/>
    <property type="match status" value="1"/>
</dbReference>
<keyword evidence="9" id="KW-1185">Reference proteome</keyword>
<dbReference type="Proteomes" id="UP001254848">
    <property type="component" value="Unassembled WGS sequence"/>
</dbReference>
<proteinExistence type="inferred from homology"/>
<dbReference type="PROSITE" id="PS51900">
    <property type="entry name" value="CB"/>
    <property type="match status" value="1"/>
</dbReference>
<reference evidence="8 9" key="1">
    <citation type="submission" date="2023-07" db="EMBL/GenBank/DDBJ databases">
        <title>The novel representative of Negativicutes class, Anaeroselena agilis gen. nov. sp. nov.</title>
        <authorList>
            <person name="Prokofeva M.I."/>
            <person name="Elcheninov A.G."/>
            <person name="Klyukina A."/>
            <person name="Kublanov I.V."/>
            <person name="Frolov E.N."/>
            <person name="Podosokorskaya O.A."/>
        </authorList>
    </citation>
    <scope>NUCLEOTIDE SEQUENCE [LARGE SCALE GENOMIC DNA]</scope>
    <source>
        <strain evidence="8 9">4137-cl</strain>
    </source>
</reference>
<protein>
    <submittedName>
        <fullName evidence="8">Site-specific integrase</fullName>
    </submittedName>
</protein>
<organism evidence="8 9">
    <name type="scientific">Anaeroselena agilis</name>
    <dbReference type="NCBI Taxonomy" id="3063788"/>
    <lineage>
        <taxon>Bacteria</taxon>
        <taxon>Bacillati</taxon>
        <taxon>Bacillota</taxon>
        <taxon>Negativicutes</taxon>
        <taxon>Acetonemataceae</taxon>
        <taxon>Anaeroselena</taxon>
    </lineage>
</organism>
<dbReference type="InterPro" id="IPR010998">
    <property type="entry name" value="Integrase_recombinase_N"/>
</dbReference>
<dbReference type="InterPro" id="IPR002104">
    <property type="entry name" value="Integrase_catalytic"/>
</dbReference>
<keyword evidence="2" id="KW-0229">DNA integration</keyword>